<protein>
    <recommendedName>
        <fullName evidence="3">EGF-like domain-containing protein</fullName>
    </recommendedName>
</protein>
<proteinExistence type="predicted"/>
<keyword evidence="1" id="KW-1015">Disulfide bond</keyword>
<feature type="disulfide bond" evidence="1">
    <location>
        <begin position="50"/>
        <end position="60"/>
    </location>
</feature>
<dbReference type="SUPFAM" id="SSF57196">
    <property type="entry name" value="EGF/Laminin"/>
    <property type="match status" value="1"/>
</dbReference>
<evidence type="ECO:0000313" key="4">
    <source>
        <dbReference type="EMBL" id="CAF5226662.1"/>
    </source>
</evidence>
<dbReference type="EMBL" id="CAJOBI010362115">
    <property type="protein sequence ID" value="CAF5226662.1"/>
    <property type="molecule type" value="Genomic_DNA"/>
</dbReference>
<keyword evidence="1" id="KW-0245">EGF-like domain</keyword>
<dbReference type="PROSITE" id="PS50026">
    <property type="entry name" value="EGF_3"/>
    <property type="match status" value="1"/>
</dbReference>
<dbReference type="Proteomes" id="UP000676336">
    <property type="component" value="Unassembled WGS sequence"/>
</dbReference>
<dbReference type="InterPro" id="IPR000742">
    <property type="entry name" value="EGF"/>
</dbReference>
<feature type="disulfide bond" evidence="1">
    <location>
        <begin position="68"/>
        <end position="77"/>
    </location>
</feature>
<evidence type="ECO:0000259" key="3">
    <source>
        <dbReference type="PROSITE" id="PS50026"/>
    </source>
</evidence>
<evidence type="ECO:0000256" key="2">
    <source>
        <dbReference type="SAM" id="MobiDB-lite"/>
    </source>
</evidence>
<feature type="compositionally biased region" description="Polar residues" evidence="2">
    <location>
        <begin position="16"/>
        <end position="42"/>
    </location>
</feature>
<comment type="caution">
    <text evidence="4">The sequence shown here is derived from an EMBL/GenBank/DDBJ whole genome shotgun (WGS) entry which is preliminary data.</text>
</comment>
<gene>
    <name evidence="4" type="ORF">SMN809_LOCUS84895</name>
</gene>
<organism evidence="4 5">
    <name type="scientific">Rotaria magnacalcarata</name>
    <dbReference type="NCBI Taxonomy" id="392030"/>
    <lineage>
        <taxon>Eukaryota</taxon>
        <taxon>Metazoa</taxon>
        <taxon>Spiralia</taxon>
        <taxon>Gnathifera</taxon>
        <taxon>Rotifera</taxon>
        <taxon>Eurotatoria</taxon>
        <taxon>Bdelloidea</taxon>
        <taxon>Philodinida</taxon>
        <taxon>Philodinidae</taxon>
        <taxon>Rotaria</taxon>
    </lineage>
</organism>
<feature type="domain" description="EGF-like" evidence="3">
    <location>
        <begin position="46"/>
        <end position="78"/>
    </location>
</feature>
<accession>A0A8S3KAH7</accession>
<feature type="non-terminal residue" evidence="4">
    <location>
        <position position="1"/>
    </location>
</feature>
<dbReference type="Gene3D" id="2.10.25.10">
    <property type="entry name" value="Laminin"/>
    <property type="match status" value="1"/>
</dbReference>
<evidence type="ECO:0000313" key="5">
    <source>
        <dbReference type="Proteomes" id="UP000676336"/>
    </source>
</evidence>
<dbReference type="PROSITE" id="PS00022">
    <property type="entry name" value="EGF_1"/>
    <property type="match status" value="1"/>
</dbReference>
<comment type="caution">
    <text evidence="1">Lacks conserved residue(s) required for the propagation of feature annotation.</text>
</comment>
<dbReference type="AlphaFoldDB" id="A0A8S3KAH7"/>
<evidence type="ECO:0000256" key="1">
    <source>
        <dbReference type="PROSITE-ProRule" id="PRU00076"/>
    </source>
</evidence>
<reference evidence="4" key="1">
    <citation type="submission" date="2021-02" db="EMBL/GenBank/DDBJ databases">
        <authorList>
            <person name="Nowell W R."/>
        </authorList>
    </citation>
    <scope>NUCLEOTIDE SEQUENCE</scope>
</reference>
<sequence length="87" mass="8748">STGVADPSTGVADPSTGVTDQNTAVTGSSTVATDQNTGVTDPSTENLAVCSPQCSNGGTCTALNSCHCTSSWTGSRCETCTYTFIFL</sequence>
<feature type="region of interest" description="Disordered" evidence="2">
    <location>
        <begin position="1"/>
        <end position="42"/>
    </location>
</feature>
<name>A0A8S3KAH7_9BILA</name>